<protein>
    <submittedName>
        <fullName evidence="2">Uncharacterized protein</fullName>
    </submittedName>
</protein>
<dbReference type="EMBL" id="MGJD01000006">
    <property type="protein sequence ID" value="OGN01403.1"/>
    <property type="molecule type" value="Genomic_DNA"/>
</dbReference>
<name>A0A1F8EKR8_9BACT</name>
<evidence type="ECO:0000313" key="3">
    <source>
        <dbReference type="Proteomes" id="UP000177117"/>
    </source>
</evidence>
<organism evidence="2 3">
    <name type="scientific">Candidatus Yanofskybacteria bacterium RIFCSPHIGHO2_01_FULL_41_53</name>
    <dbReference type="NCBI Taxonomy" id="1802663"/>
    <lineage>
        <taxon>Bacteria</taxon>
        <taxon>Candidatus Yanofskyibacteriota</taxon>
    </lineage>
</organism>
<keyword evidence="1" id="KW-1133">Transmembrane helix</keyword>
<gene>
    <name evidence="2" type="ORF">A2650_00780</name>
</gene>
<dbReference type="Proteomes" id="UP000177117">
    <property type="component" value="Unassembled WGS sequence"/>
</dbReference>
<keyword evidence="1" id="KW-0812">Transmembrane</keyword>
<comment type="caution">
    <text evidence="2">The sequence shown here is derived from an EMBL/GenBank/DDBJ whole genome shotgun (WGS) entry which is preliminary data.</text>
</comment>
<proteinExistence type="predicted"/>
<sequence length="94" mass="10769">MDRLVAQLGRSKIILVFIVGIGFILGYLNYSGQEKPVILSQEEPTKKDGLDFFKDFSLDLSIFNNETYKKLEIFGENPVYPDFTGERKNPFAPF</sequence>
<dbReference type="AlphaFoldDB" id="A0A1F8EKR8"/>
<feature type="transmembrane region" description="Helical" evidence="1">
    <location>
        <begin position="12"/>
        <end position="30"/>
    </location>
</feature>
<evidence type="ECO:0000256" key="1">
    <source>
        <dbReference type="SAM" id="Phobius"/>
    </source>
</evidence>
<accession>A0A1F8EKR8</accession>
<evidence type="ECO:0000313" key="2">
    <source>
        <dbReference type="EMBL" id="OGN01403.1"/>
    </source>
</evidence>
<keyword evidence="1" id="KW-0472">Membrane</keyword>
<reference evidence="2 3" key="1">
    <citation type="journal article" date="2016" name="Nat. Commun.">
        <title>Thousands of microbial genomes shed light on interconnected biogeochemical processes in an aquifer system.</title>
        <authorList>
            <person name="Anantharaman K."/>
            <person name="Brown C.T."/>
            <person name="Hug L.A."/>
            <person name="Sharon I."/>
            <person name="Castelle C.J."/>
            <person name="Probst A.J."/>
            <person name="Thomas B.C."/>
            <person name="Singh A."/>
            <person name="Wilkins M.J."/>
            <person name="Karaoz U."/>
            <person name="Brodie E.L."/>
            <person name="Williams K.H."/>
            <person name="Hubbard S.S."/>
            <person name="Banfield J.F."/>
        </authorList>
    </citation>
    <scope>NUCLEOTIDE SEQUENCE [LARGE SCALE GENOMIC DNA]</scope>
</reference>